<keyword evidence="4" id="KW-0804">Transcription</keyword>
<dbReference type="InterPro" id="IPR050109">
    <property type="entry name" value="HTH-type_TetR-like_transc_reg"/>
</dbReference>
<dbReference type="SUPFAM" id="SSF46689">
    <property type="entry name" value="Homeodomain-like"/>
    <property type="match status" value="1"/>
</dbReference>
<evidence type="ECO:0000256" key="3">
    <source>
        <dbReference type="ARBA" id="ARBA00023125"/>
    </source>
</evidence>
<evidence type="ECO:0000313" key="7">
    <source>
        <dbReference type="EMBL" id="MBB4967219.1"/>
    </source>
</evidence>
<comment type="caution">
    <text evidence="7">The sequence shown here is derived from an EMBL/GenBank/DDBJ whole genome shotgun (WGS) entry which is preliminary data.</text>
</comment>
<dbReference type="GO" id="GO:0003700">
    <property type="term" value="F:DNA-binding transcription factor activity"/>
    <property type="evidence" value="ECO:0007669"/>
    <property type="project" value="TreeGrafter"/>
</dbReference>
<feature type="DNA-binding region" description="H-T-H motif" evidence="5">
    <location>
        <begin position="26"/>
        <end position="45"/>
    </location>
</feature>
<name>A0A7W7WX97_9PSEU</name>
<evidence type="ECO:0000259" key="6">
    <source>
        <dbReference type="PROSITE" id="PS50977"/>
    </source>
</evidence>
<sequence length="175" mass="19651">MPKDTKARAQEVARELFRRQGLRRTSLQEIADRLGITKPALYYHFSSRDDLVRSIVQPFVDDGDVFVDHVTAQPAITRRAVLEGYFDLHHRHREVMTLVLRELIELSELGLVNRVLAWRDRLRAVLVGPDASLADRTRATVALGGLTDCVLEFHDEDVAELRVVAVDAACAALGP</sequence>
<dbReference type="PROSITE" id="PS50977">
    <property type="entry name" value="HTH_TETR_2"/>
    <property type="match status" value="1"/>
</dbReference>
<keyword evidence="8" id="KW-1185">Reference proteome</keyword>
<dbReference type="EMBL" id="JACHJS010000001">
    <property type="protein sequence ID" value="MBB4967219.1"/>
    <property type="molecule type" value="Genomic_DNA"/>
</dbReference>
<dbReference type="PANTHER" id="PTHR30055:SF175">
    <property type="entry name" value="HTH-TYPE TRANSCRIPTIONAL REPRESSOR KSTR2"/>
    <property type="match status" value="1"/>
</dbReference>
<dbReference type="Proteomes" id="UP000542674">
    <property type="component" value="Unassembled WGS sequence"/>
</dbReference>
<dbReference type="PANTHER" id="PTHR30055">
    <property type="entry name" value="HTH-TYPE TRANSCRIPTIONAL REGULATOR RUTR"/>
    <property type="match status" value="1"/>
</dbReference>
<keyword evidence="2" id="KW-0805">Transcription regulation</keyword>
<dbReference type="Gene3D" id="1.10.357.10">
    <property type="entry name" value="Tetracycline Repressor, domain 2"/>
    <property type="match status" value="1"/>
</dbReference>
<gene>
    <name evidence="7" type="ORF">F4559_004578</name>
</gene>
<dbReference type="RefSeq" id="WP_184671733.1">
    <property type="nucleotide sequence ID" value="NZ_BAABAI010000020.1"/>
</dbReference>
<feature type="domain" description="HTH tetR-type" evidence="6">
    <location>
        <begin position="3"/>
        <end position="63"/>
    </location>
</feature>
<reference evidence="7 8" key="1">
    <citation type="submission" date="2020-08" db="EMBL/GenBank/DDBJ databases">
        <title>Sequencing the genomes of 1000 actinobacteria strains.</title>
        <authorList>
            <person name="Klenk H.-P."/>
        </authorList>
    </citation>
    <scope>NUCLEOTIDE SEQUENCE [LARGE SCALE GENOMIC DNA]</scope>
    <source>
        <strain evidence="7 8">DSM 45084</strain>
    </source>
</reference>
<dbReference type="PRINTS" id="PR00455">
    <property type="entry name" value="HTHTETR"/>
</dbReference>
<protein>
    <submittedName>
        <fullName evidence="7">AcrR family transcriptional regulator</fullName>
    </submittedName>
</protein>
<dbReference type="AlphaFoldDB" id="A0A7W7WX97"/>
<keyword evidence="1" id="KW-0678">Repressor</keyword>
<dbReference type="Pfam" id="PF00440">
    <property type="entry name" value="TetR_N"/>
    <property type="match status" value="1"/>
</dbReference>
<dbReference type="GO" id="GO:0000976">
    <property type="term" value="F:transcription cis-regulatory region binding"/>
    <property type="evidence" value="ECO:0007669"/>
    <property type="project" value="TreeGrafter"/>
</dbReference>
<organism evidence="7 8">
    <name type="scientific">Saccharothrix violaceirubra</name>
    <dbReference type="NCBI Taxonomy" id="413306"/>
    <lineage>
        <taxon>Bacteria</taxon>
        <taxon>Bacillati</taxon>
        <taxon>Actinomycetota</taxon>
        <taxon>Actinomycetes</taxon>
        <taxon>Pseudonocardiales</taxon>
        <taxon>Pseudonocardiaceae</taxon>
        <taxon>Saccharothrix</taxon>
    </lineage>
</organism>
<dbReference type="InterPro" id="IPR001647">
    <property type="entry name" value="HTH_TetR"/>
</dbReference>
<accession>A0A7W7WX97</accession>
<evidence type="ECO:0000256" key="4">
    <source>
        <dbReference type="ARBA" id="ARBA00023163"/>
    </source>
</evidence>
<evidence type="ECO:0000256" key="1">
    <source>
        <dbReference type="ARBA" id="ARBA00022491"/>
    </source>
</evidence>
<dbReference type="InterPro" id="IPR009057">
    <property type="entry name" value="Homeodomain-like_sf"/>
</dbReference>
<evidence type="ECO:0000256" key="5">
    <source>
        <dbReference type="PROSITE-ProRule" id="PRU00335"/>
    </source>
</evidence>
<keyword evidence="3 5" id="KW-0238">DNA-binding</keyword>
<evidence type="ECO:0000256" key="2">
    <source>
        <dbReference type="ARBA" id="ARBA00023015"/>
    </source>
</evidence>
<proteinExistence type="predicted"/>
<evidence type="ECO:0000313" key="8">
    <source>
        <dbReference type="Proteomes" id="UP000542674"/>
    </source>
</evidence>